<keyword evidence="2" id="KW-1185">Reference proteome</keyword>
<gene>
    <name evidence="1" type="ORF">F4821DRAFT_273851</name>
</gene>
<evidence type="ECO:0000313" key="2">
    <source>
        <dbReference type="Proteomes" id="UP001497680"/>
    </source>
</evidence>
<dbReference type="Proteomes" id="UP001497680">
    <property type="component" value="Unassembled WGS sequence"/>
</dbReference>
<sequence>MIHCRSLPRGLLLLAISAIAWPASAAPQNRPADYLIVGGGPSGLVVAEQLSRDPRKHVVLLEAGPDSSLDPLPAPEVWQGRALGGGSVVNGMGYCRGAQSVFDEWALLSGNEGLSWESMFDAFKATTHFQEDVHPADQVAINQSSFGDGPLEITTQRFQLALDRPFVDKLSSSLDLTEIDFVSGYGIGVTEQVDAIRAGNRTRSSAWTSFGWLAANRPNFEVRHNAWASKIEFTGKKADGVTYNDTLTGSFNTIRAREIVVAAGAIGSPHLLMLSGVGPADQLEAVGIQVVQDSPQVGQNLLDHHYVQLVYETIPEMGTTWQLEHNETAAQEAEAEYAANGGGLKGIPDGNVFAAFRIPDSVFDGLGDYHVSLPEDRPHILHAYTTAPFRTEFANYSTISPFTALVQPEGAGNITINSSDYRDMPVINSASWATPADRAAITYAYKEYRSLFTSPELSPYAPVELFPGANVTTDDEIWDAIQRGSGSFHHPMGSVAIGSALDPNWRVHGVAGLRVVGTPAAPNLVTCHPQGTAYALGYRAAMDIAAADGVHIL</sequence>
<proteinExistence type="predicted"/>
<accession>A0ACC0CJ96</accession>
<protein>
    <submittedName>
        <fullName evidence="1">GMC oxidoreductase</fullName>
    </submittedName>
</protein>
<name>A0ACC0CJ96_9PEZI</name>
<reference evidence="1 2" key="1">
    <citation type="journal article" date="2022" name="New Phytol.">
        <title>Ecological generalism drives hyperdiversity of secondary metabolite gene clusters in xylarialean endophytes.</title>
        <authorList>
            <person name="Franco M.E.E."/>
            <person name="Wisecaver J.H."/>
            <person name="Arnold A.E."/>
            <person name="Ju Y.M."/>
            <person name="Slot J.C."/>
            <person name="Ahrendt S."/>
            <person name="Moore L.P."/>
            <person name="Eastman K.E."/>
            <person name="Scott K."/>
            <person name="Konkel Z."/>
            <person name="Mondo S.J."/>
            <person name="Kuo A."/>
            <person name="Hayes R.D."/>
            <person name="Haridas S."/>
            <person name="Andreopoulos B."/>
            <person name="Riley R."/>
            <person name="LaButti K."/>
            <person name="Pangilinan J."/>
            <person name="Lipzen A."/>
            <person name="Amirebrahimi M."/>
            <person name="Yan J."/>
            <person name="Adam C."/>
            <person name="Keymanesh K."/>
            <person name="Ng V."/>
            <person name="Louie K."/>
            <person name="Northen T."/>
            <person name="Drula E."/>
            <person name="Henrissat B."/>
            <person name="Hsieh H.M."/>
            <person name="Youens-Clark K."/>
            <person name="Lutzoni F."/>
            <person name="Miadlikowska J."/>
            <person name="Eastwood D.C."/>
            <person name="Hamelin R.C."/>
            <person name="Grigoriev I.V."/>
            <person name="U'Ren J.M."/>
        </authorList>
    </citation>
    <scope>NUCLEOTIDE SEQUENCE [LARGE SCALE GENOMIC DNA]</scope>
    <source>
        <strain evidence="1 2">ER1909</strain>
    </source>
</reference>
<comment type="caution">
    <text evidence="1">The sequence shown here is derived from an EMBL/GenBank/DDBJ whole genome shotgun (WGS) entry which is preliminary data.</text>
</comment>
<dbReference type="EMBL" id="MU394445">
    <property type="protein sequence ID" value="KAI6080427.1"/>
    <property type="molecule type" value="Genomic_DNA"/>
</dbReference>
<evidence type="ECO:0000313" key="1">
    <source>
        <dbReference type="EMBL" id="KAI6080427.1"/>
    </source>
</evidence>
<organism evidence="1 2">
    <name type="scientific">Hypoxylon rubiginosum</name>
    <dbReference type="NCBI Taxonomy" id="110542"/>
    <lineage>
        <taxon>Eukaryota</taxon>
        <taxon>Fungi</taxon>
        <taxon>Dikarya</taxon>
        <taxon>Ascomycota</taxon>
        <taxon>Pezizomycotina</taxon>
        <taxon>Sordariomycetes</taxon>
        <taxon>Xylariomycetidae</taxon>
        <taxon>Xylariales</taxon>
        <taxon>Hypoxylaceae</taxon>
        <taxon>Hypoxylon</taxon>
    </lineage>
</organism>